<sequence length="305" mass="34655">MGQTVWTHRELLNSGKTRAEIAGGVRAGKIHRLFHGVYTTTSEPTAETAWEALQKLRPDAVLEGKSAVEAYQGKQLSLPLHARVPTSNLRKGAASIIRLRKSRRIRYREVRNFRVVSLADAVATCLADGSVREGELRQLVERSYVSVKGVQRQEKEVKELKTTRKAQLREFLRVCASGTDSGLEKSFVSVLQSAGFQTQQNFLVSGYRWDTAIKALRVVIDVDSRKYHGSDERNFIVDRWKTNEAQAEGWLALRITDDCVNYAMPEIIMLLKNIQAFRAEHPRKVLGKRGMGPVWFWHNVLMETY</sequence>
<keyword evidence="2" id="KW-1185">Reference proteome</keyword>
<evidence type="ECO:0000313" key="1">
    <source>
        <dbReference type="EMBL" id="MBD8029926.1"/>
    </source>
</evidence>
<dbReference type="EMBL" id="JACSPR010000003">
    <property type="protein sequence ID" value="MBD8029926.1"/>
    <property type="molecule type" value="Genomic_DNA"/>
</dbReference>
<dbReference type="InterPro" id="IPR011335">
    <property type="entry name" value="Restrct_endonuc-II-like"/>
</dbReference>
<gene>
    <name evidence="1" type="ORF">H9627_06225</name>
</gene>
<dbReference type="Gene3D" id="3.40.960.10">
    <property type="entry name" value="VSR Endonuclease"/>
    <property type="match status" value="1"/>
</dbReference>
<name>A0A8I0LC29_9CORY</name>
<comment type="caution">
    <text evidence="1">The sequence shown here is derived from an EMBL/GenBank/DDBJ whole genome shotgun (WGS) entry which is preliminary data.</text>
</comment>
<organism evidence="1 2">
    <name type="scientific">Corynebacterium gallinarum</name>
    <dbReference type="NCBI Taxonomy" id="2762214"/>
    <lineage>
        <taxon>Bacteria</taxon>
        <taxon>Bacillati</taxon>
        <taxon>Actinomycetota</taxon>
        <taxon>Actinomycetes</taxon>
        <taxon>Mycobacteriales</taxon>
        <taxon>Corynebacteriaceae</taxon>
        <taxon>Corynebacterium</taxon>
    </lineage>
</organism>
<proteinExistence type="predicted"/>
<protein>
    <recommendedName>
        <fullName evidence="3">DUF559 domain-containing protein</fullName>
    </recommendedName>
</protein>
<dbReference type="SUPFAM" id="SSF52980">
    <property type="entry name" value="Restriction endonuclease-like"/>
    <property type="match status" value="1"/>
</dbReference>
<accession>A0A8I0LC29</accession>
<evidence type="ECO:0000313" key="2">
    <source>
        <dbReference type="Proteomes" id="UP000650224"/>
    </source>
</evidence>
<dbReference type="AlphaFoldDB" id="A0A8I0LC29"/>
<evidence type="ECO:0008006" key="3">
    <source>
        <dbReference type="Google" id="ProtNLM"/>
    </source>
</evidence>
<dbReference type="Proteomes" id="UP000650224">
    <property type="component" value="Unassembled WGS sequence"/>
</dbReference>
<reference evidence="1 2" key="1">
    <citation type="submission" date="2020-08" db="EMBL/GenBank/DDBJ databases">
        <title>A Genomic Blueprint of the Chicken Gut Microbiome.</title>
        <authorList>
            <person name="Gilroy R."/>
            <person name="Ravi A."/>
            <person name="Getino M."/>
            <person name="Pursley I."/>
            <person name="Horton D.L."/>
            <person name="Alikhan N.-F."/>
            <person name="Baker D."/>
            <person name="Gharbi K."/>
            <person name="Hall N."/>
            <person name="Watson M."/>
            <person name="Adriaenssens E.M."/>
            <person name="Foster-Nyarko E."/>
            <person name="Jarju S."/>
            <person name="Secka A."/>
            <person name="Antonio M."/>
            <person name="Oren A."/>
            <person name="Chaudhuri R."/>
            <person name="La Ragione R.M."/>
            <person name="Hildebrand F."/>
            <person name="Pallen M.J."/>
        </authorList>
    </citation>
    <scope>NUCLEOTIDE SEQUENCE [LARGE SCALE GENOMIC DNA]</scope>
    <source>
        <strain evidence="1 2">Sa1YVA5</strain>
    </source>
</reference>
<dbReference type="RefSeq" id="WP_191733143.1">
    <property type="nucleotide sequence ID" value="NZ_JACSPR010000003.1"/>
</dbReference>